<evidence type="ECO:0000256" key="1">
    <source>
        <dbReference type="SAM" id="MobiDB-lite"/>
    </source>
</evidence>
<dbReference type="Proteomes" id="UP000712600">
    <property type="component" value="Unassembled WGS sequence"/>
</dbReference>
<protein>
    <submittedName>
        <fullName evidence="2">Uncharacterized protein</fullName>
    </submittedName>
</protein>
<dbReference type="AlphaFoldDB" id="A0A8S9NCD2"/>
<name>A0A8S9NCD2_BRACR</name>
<feature type="region of interest" description="Disordered" evidence="1">
    <location>
        <begin position="29"/>
        <end position="48"/>
    </location>
</feature>
<sequence length="136" mass="15010">MLDGATREHFCDNLSRSLGTRLTAMQCTDPNPSPWDETPPHPPDELSPIEAFPLLCDNTSRSLGSRLTALQGTDPNPSHGEVLGSSNAKRINNLHVWPGEVHMRGLGLVPCRAMSWIPSERDGLSQLYRQVNRLSL</sequence>
<evidence type="ECO:0000313" key="2">
    <source>
        <dbReference type="EMBL" id="KAF3499786.1"/>
    </source>
</evidence>
<gene>
    <name evidence="2" type="ORF">F2Q69_00043707</name>
</gene>
<evidence type="ECO:0000313" key="3">
    <source>
        <dbReference type="Proteomes" id="UP000712600"/>
    </source>
</evidence>
<proteinExistence type="predicted"/>
<reference evidence="2" key="1">
    <citation type="submission" date="2019-12" db="EMBL/GenBank/DDBJ databases">
        <title>Genome sequencing and annotation of Brassica cretica.</title>
        <authorList>
            <person name="Studholme D.J."/>
            <person name="Sarris P."/>
        </authorList>
    </citation>
    <scope>NUCLEOTIDE SEQUENCE</scope>
    <source>
        <strain evidence="2">PFS-109/04</strain>
        <tissue evidence="2">Leaf</tissue>
    </source>
</reference>
<dbReference type="EMBL" id="QGKX02001621">
    <property type="protein sequence ID" value="KAF3499786.1"/>
    <property type="molecule type" value="Genomic_DNA"/>
</dbReference>
<accession>A0A8S9NCD2</accession>
<organism evidence="2 3">
    <name type="scientific">Brassica cretica</name>
    <name type="common">Mustard</name>
    <dbReference type="NCBI Taxonomy" id="69181"/>
    <lineage>
        <taxon>Eukaryota</taxon>
        <taxon>Viridiplantae</taxon>
        <taxon>Streptophyta</taxon>
        <taxon>Embryophyta</taxon>
        <taxon>Tracheophyta</taxon>
        <taxon>Spermatophyta</taxon>
        <taxon>Magnoliopsida</taxon>
        <taxon>eudicotyledons</taxon>
        <taxon>Gunneridae</taxon>
        <taxon>Pentapetalae</taxon>
        <taxon>rosids</taxon>
        <taxon>malvids</taxon>
        <taxon>Brassicales</taxon>
        <taxon>Brassicaceae</taxon>
        <taxon>Brassiceae</taxon>
        <taxon>Brassica</taxon>
    </lineage>
</organism>
<comment type="caution">
    <text evidence="2">The sequence shown here is derived from an EMBL/GenBank/DDBJ whole genome shotgun (WGS) entry which is preliminary data.</text>
</comment>